<protein>
    <recommendedName>
        <fullName evidence="2">Protein kinase domain-containing protein</fullName>
    </recommendedName>
</protein>
<sequence>MINYDSYLVDINNYEPEPNEDESKIGEGRFGKVMRMRKKDTDEIYAIRIFNSNPDIEQLIMRETETLITVRSHSSICRFFGYSTKSSYEMVFEYLKKGSLQDIFNEIEKKKLVPHWNGLMKSKTIFGTACAMLHLHNHNIFHRYLTPGCILYDENYEPHLTDFFFSRRFDNSIEFTVINNNKEVSFYQAPEIHTISYDRCVDLFSYGMILYHIVSGKLPFDKNTAPYMVLDKIVKGIRPEIPSDCNKKLKRLISDLWKHSPKDRPQFIDVVKALYVYDEKLFGDINDTDMENYKQYRERILQSTFLTDEDIQFLKAPALLKQDKDLFKRTYDSAEKGNLESIIKLARMFELGIGTDINVNAAIEWYQIAAQKNNPEALYKIANFYAVKNEVFKFSESEYLKYLKKSAELNYIPAIIDYSYQLIKNERNIEEAINKLKKVADPPNNYKEAQYRLAYIYEKQGNITEALKYYDLSRKQGFTQASSNYALILLEGQGIKQNIDEGLKILKQAASEGLAMANCNLGLIYEKGKYGQAIDGEKAWKYYNIALDKGLPNAMTSVGKAYYRGKIANYTVKQDSIRAARLFETAANKDDPEGLYSWGLFQLKGYGGTPINMDDAIFNFKRSASLGFPHAMMMLYSLYNEGINGVRDTERAAQYLNEAARQGFPAAIEILHPSKS</sequence>
<dbReference type="Gene3D" id="1.25.40.10">
    <property type="entry name" value="Tetratricopeptide repeat domain"/>
    <property type="match status" value="3"/>
</dbReference>
<dbReference type="PANTHER" id="PTHR11102:SF160">
    <property type="entry name" value="ERAD-ASSOCIATED E3 UBIQUITIN-PROTEIN LIGASE COMPONENT HRD3"/>
    <property type="match status" value="1"/>
</dbReference>
<evidence type="ECO:0000256" key="1">
    <source>
        <dbReference type="ARBA" id="ARBA00038101"/>
    </source>
</evidence>
<gene>
    <name evidence="3" type="ORF">M9Y10_039169</name>
</gene>
<dbReference type="SUPFAM" id="SSF81901">
    <property type="entry name" value="HCP-like"/>
    <property type="match status" value="2"/>
</dbReference>
<proteinExistence type="inferred from homology"/>
<dbReference type="InterPro" id="IPR050767">
    <property type="entry name" value="Sel1_AlgK"/>
</dbReference>
<dbReference type="SUPFAM" id="SSF56112">
    <property type="entry name" value="Protein kinase-like (PK-like)"/>
    <property type="match status" value="1"/>
</dbReference>
<comment type="caution">
    <text evidence="3">The sequence shown here is derived from an EMBL/GenBank/DDBJ whole genome shotgun (WGS) entry which is preliminary data.</text>
</comment>
<dbReference type="Gene3D" id="1.10.510.10">
    <property type="entry name" value="Transferase(Phosphotransferase) domain 1"/>
    <property type="match status" value="1"/>
</dbReference>
<evidence type="ECO:0000259" key="2">
    <source>
        <dbReference type="PROSITE" id="PS50011"/>
    </source>
</evidence>
<dbReference type="EMBL" id="JAPFFF010000006">
    <property type="protein sequence ID" value="KAK8888108.1"/>
    <property type="molecule type" value="Genomic_DNA"/>
</dbReference>
<dbReference type="Pfam" id="PF08238">
    <property type="entry name" value="Sel1"/>
    <property type="match status" value="7"/>
</dbReference>
<reference evidence="3 4" key="1">
    <citation type="submission" date="2024-04" db="EMBL/GenBank/DDBJ databases">
        <title>Tritrichomonas musculus Genome.</title>
        <authorList>
            <person name="Alves-Ferreira E."/>
            <person name="Grigg M."/>
            <person name="Lorenzi H."/>
            <person name="Galac M."/>
        </authorList>
    </citation>
    <scope>NUCLEOTIDE SEQUENCE [LARGE SCALE GENOMIC DNA]</scope>
    <source>
        <strain evidence="3 4">EAF2021</strain>
    </source>
</reference>
<dbReference type="Proteomes" id="UP001470230">
    <property type="component" value="Unassembled WGS sequence"/>
</dbReference>
<keyword evidence="4" id="KW-1185">Reference proteome</keyword>
<dbReference type="PANTHER" id="PTHR11102">
    <property type="entry name" value="SEL-1-LIKE PROTEIN"/>
    <property type="match status" value="1"/>
</dbReference>
<dbReference type="InterPro" id="IPR000719">
    <property type="entry name" value="Prot_kinase_dom"/>
</dbReference>
<dbReference type="InterPro" id="IPR011990">
    <property type="entry name" value="TPR-like_helical_dom_sf"/>
</dbReference>
<feature type="domain" description="Protein kinase" evidence="2">
    <location>
        <begin position="19"/>
        <end position="276"/>
    </location>
</feature>
<comment type="similarity">
    <text evidence="1">Belongs to the sel-1 family.</text>
</comment>
<accession>A0ABR2KB70</accession>
<dbReference type="InterPro" id="IPR011009">
    <property type="entry name" value="Kinase-like_dom_sf"/>
</dbReference>
<evidence type="ECO:0000313" key="3">
    <source>
        <dbReference type="EMBL" id="KAK8888108.1"/>
    </source>
</evidence>
<organism evidence="3 4">
    <name type="scientific">Tritrichomonas musculus</name>
    <dbReference type="NCBI Taxonomy" id="1915356"/>
    <lineage>
        <taxon>Eukaryota</taxon>
        <taxon>Metamonada</taxon>
        <taxon>Parabasalia</taxon>
        <taxon>Tritrichomonadida</taxon>
        <taxon>Tritrichomonadidae</taxon>
        <taxon>Tritrichomonas</taxon>
    </lineage>
</organism>
<dbReference type="SMART" id="SM00671">
    <property type="entry name" value="SEL1"/>
    <property type="match status" value="8"/>
</dbReference>
<name>A0ABR2KB70_9EUKA</name>
<dbReference type="Pfam" id="PF00069">
    <property type="entry name" value="Pkinase"/>
    <property type="match status" value="1"/>
</dbReference>
<evidence type="ECO:0000313" key="4">
    <source>
        <dbReference type="Proteomes" id="UP001470230"/>
    </source>
</evidence>
<dbReference type="InterPro" id="IPR006597">
    <property type="entry name" value="Sel1-like"/>
</dbReference>
<dbReference type="PROSITE" id="PS50011">
    <property type="entry name" value="PROTEIN_KINASE_DOM"/>
    <property type="match status" value="1"/>
</dbReference>